<keyword evidence="1" id="KW-0732">Signal</keyword>
<dbReference type="AlphaFoldDB" id="A0A0E9MUS2"/>
<sequence>MRTYLLAAVLLVSLNACVLDFGKRVKGDGHVVTQNRQPAAFSRVEQRGSFDVVLQSGANHEVRIEAEENIAEHIETDTEGGVLVIRTRKGFNLQPTKDIRITVIAPGYKGIQSNGSGNISGSGMLRGDGSLEVSTRGSGDINIQVTVPELKAESMGSGNITLSGQSNHTELSTTGSGNLVAENLEAEKVSVDIRGSGNASVNASKELEIDIKGSGDVSYRGNPAIRTDIKGSGNLRKID</sequence>
<organism evidence="3 4">
    <name type="scientific">Flavihumibacter petaseus NBRC 106054</name>
    <dbReference type="NCBI Taxonomy" id="1220578"/>
    <lineage>
        <taxon>Bacteria</taxon>
        <taxon>Pseudomonadati</taxon>
        <taxon>Bacteroidota</taxon>
        <taxon>Chitinophagia</taxon>
        <taxon>Chitinophagales</taxon>
        <taxon>Chitinophagaceae</taxon>
        <taxon>Flavihumibacter</taxon>
    </lineage>
</organism>
<comment type="caution">
    <text evidence="3">The sequence shown here is derived from an EMBL/GenBank/DDBJ whole genome shotgun (WGS) entry which is preliminary data.</text>
</comment>
<protein>
    <recommendedName>
        <fullName evidence="2">Putative auto-transporter adhesin head GIN domain-containing protein</fullName>
    </recommendedName>
</protein>
<feature type="chain" id="PRO_5002430108" description="Putative auto-transporter adhesin head GIN domain-containing protein" evidence="1">
    <location>
        <begin position="19"/>
        <end position="239"/>
    </location>
</feature>
<dbReference type="OrthoDB" id="1014513at2"/>
<dbReference type="Gene3D" id="2.160.20.120">
    <property type="match status" value="1"/>
</dbReference>
<feature type="domain" description="Putative auto-transporter adhesin head GIN" evidence="2">
    <location>
        <begin position="40"/>
        <end position="223"/>
    </location>
</feature>
<feature type="signal peptide" evidence="1">
    <location>
        <begin position="1"/>
        <end position="18"/>
    </location>
</feature>
<reference evidence="3 4" key="1">
    <citation type="submission" date="2015-04" db="EMBL/GenBank/DDBJ databases">
        <title>Whole genome shotgun sequence of Flavihumibacter petaseus NBRC 106054.</title>
        <authorList>
            <person name="Miyazawa S."/>
            <person name="Hosoyama A."/>
            <person name="Hashimoto M."/>
            <person name="Noguchi M."/>
            <person name="Tsuchikane K."/>
            <person name="Ohji S."/>
            <person name="Yamazoe A."/>
            <person name="Ichikawa N."/>
            <person name="Kimura A."/>
            <person name="Fujita N."/>
        </authorList>
    </citation>
    <scope>NUCLEOTIDE SEQUENCE [LARGE SCALE GENOMIC DNA]</scope>
    <source>
        <strain evidence="3 4">NBRC 106054</strain>
    </source>
</reference>
<evidence type="ECO:0000259" key="2">
    <source>
        <dbReference type="Pfam" id="PF10988"/>
    </source>
</evidence>
<gene>
    <name evidence="3" type="ORF">FPE01S_01_02550</name>
</gene>
<dbReference type="EMBL" id="BBWV01000001">
    <property type="protein sequence ID" value="GAO41243.1"/>
    <property type="molecule type" value="Genomic_DNA"/>
</dbReference>
<evidence type="ECO:0000256" key="1">
    <source>
        <dbReference type="SAM" id="SignalP"/>
    </source>
</evidence>
<dbReference type="InterPro" id="IPR021255">
    <property type="entry name" value="DUF2807"/>
</dbReference>
<proteinExistence type="predicted"/>
<keyword evidence="4" id="KW-1185">Reference proteome</keyword>
<accession>A0A0E9MUS2</accession>
<dbReference type="Proteomes" id="UP000033121">
    <property type="component" value="Unassembled WGS sequence"/>
</dbReference>
<dbReference type="PANTHER" id="PTHR39200">
    <property type="entry name" value="HYPOTHETICAL EXPORTED PROTEIN"/>
    <property type="match status" value="1"/>
</dbReference>
<dbReference type="Pfam" id="PF10988">
    <property type="entry name" value="DUF2807"/>
    <property type="match status" value="1"/>
</dbReference>
<evidence type="ECO:0000313" key="3">
    <source>
        <dbReference type="EMBL" id="GAO41243.1"/>
    </source>
</evidence>
<name>A0A0E9MUS2_9BACT</name>
<dbReference type="RefSeq" id="WP_052955431.1">
    <property type="nucleotide sequence ID" value="NZ_BBWV01000001.1"/>
</dbReference>
<dbReference type="PANTHER" id="PTHR39200:SF1">
    <property type="entry name" value="AUTO-TRANSPORTER ADHESIN HEAD GIN DOMAIN-CONTAINING PROTEIN-RELATED"/>
    <property type="match status" value="1"/>
</dbReference>
<evidence type="ECO:0000313" key="4">
    <source>
        <dbReference type="Proteomes" id="UP000033121"/>
    </source>
</evidence>
<dbReference type="STRING" id="1220578.FPE01S_01_02550"/>